<evidence type="ECO:0000256" key="3">
    <source>
        <dbReference type="ARBA" id="ARBA00022741"/>
    </source>
</evidence>
<dbReference type="UniPathway" id="UPA00223">
    <property type="reaction ID" value="UER00999"/>
</dbReference>
<feature type="binding site" evidence="4">
    <location>
        <position position="160"/>
    </location>
    <ligand>
        <name>substrate</name>
        <note>ligand shared with subunit beta</note>
    </ligand>
</feature>
<dbReference type="EnsemblBacteria" id="ABM80074">
    <property type="protein sequence ID" value="ABM80074"/>
    <property type="gene ID" value="Hbut_0202"/>
</dbReference>
<dbReference type="GO" id="GO:0000166">
    <property type="term" value="F:nucleotide binding"/>
    <property type="evidence" value="ECO:0007669"/>
    <property type="project" value="UniProtKB-KW"/>
</dbReference>
<dbReference type="FunFam" id="3.40.50.261:FF:000006">
    <property type="entry name" value="Succinate--CoA ligase [ADP-forming] subunit alpha"/>
    <property type="match status" value="1"/>
</dbReference>
<evidence type="ECO:0000256" key="4">
    <source>
        <dbReference type="HAMAP-Rule" id="MF_01988"/>
    </source>
</evidence>
<dbReference type="NCBIfam" id="TIGR01019">
    <property type="entry name" value="sucCoAalpha"/>
    <property type="match status" value="1"/>
</dbReference>
<comment type="similarity">
    <text evidence="4 6">Belongs to the succinate/malate CoA ligase alpha subunit family.</text>
</comment>
<dbReference type="OrthoDB" id="55711at2157"/>
<dbReference type="Gene3D" id="3.40.50.720">
    <property type="entry name" value="NAD(P)-binding Rossmann-like Domain"/>
    <property type="match status" value="1"/>
</dbReference>
<dbReference type="Gene3D" id="3.40.50.261">
    <property type="entry name" value="Succinyl-CoA synthetase domains"/>
    <property type="match status" value="1"/>
</dbReference>
<dbReference type="PRINTS" id="PR01798">
    <property type="entry name" value="SCOASYNTHASE"/>
</dbReference>
<evidence type="ECO:0000259" key="8">
    <source>
        <dbReference type="SMART" id="SM00881"/>
    </source>
</evidence>
<dbReference type="InterPro" id="IPR016102">
    <property type="entry name" value="Succinyl-CoA_synth-like"/>
</dbReference>
<evidence type="ECO:0000256" key="1">
    <source>
        <dbReference type="ARBA" id="ARBA00022532"/>
    </source>
</evidence>
<dbReference type="PROSITE" id="PS00399">
    <property type="entry name" value="SUCCINYL_COA_LIG_2"/>
    <property type="match status" value="1"/>
</dbReference>
<dbReference type="NCBIfam" id="NF004230">
    <property type="entry name" value="PRK05678.1"/>
    <property type="match status" value="1"/>
</dbReference>
<feature type="binding site" evidence="4">
    <location>
        <begin position="17"/>
        <end position="20"/>
    </location>
    <ligand>
        <name>CoA</name>
        <dbReference type="ChEBI" id="CHEBI:57287"/>
    </ligand>
</feature>
<evidence type="ECO:0000256" key="5">
    <source>
        <dbReference type="PIRSR" id="PIRSR001553-1"/>
    </source>
</evidence>
<dbReference type="AlphaFoldDB" id="A2BJB3"/>
<proteinExistence type="inferred from homology"/>
<evidence type="ECO:0000256" key="6">
    <source>
        <dbReference type="RuleBase" id="RU000677"/>
    </source>
</evidence>
<dbReference type="InterPro" id="IPR005811">
    <property type="entry name" value="SUCC_ACL_C"/>
</dbReference>
<dbReference type="STRING" id="415426.Hbut_0202"/>
<feature type="domain" description="CoA-binding" evidence="8">
    <location>
        <begin position="4"/>
        <end position="101"/>
    </location>
</feature>
<accession>A2BJB3</accession>
<comment type="subunit">
    <text evidence="4 7">Heterotetramer of two alpha and two beta subunits.</text>
</comment>
<evidence type="ECO:0000256" key="2">
    <source>
        <dbReference type="ARBA" id="ARBA00022598"/>
    </source>
</evidence>
<dbReference type="Pfam" id="PF02629">
    <property type="entry name" value="CoA_binding"/>
    <property type="match status" value="1"/>
</dbReference>
<keyword evidence="1 4" id="KW-0816">Tricarboxylic acid cycle</keyword>
<dbReference type="Proteomes" id="UP000002593">
    <property type="component" value="Chromosome"/>
</dbReference>
<name>A2BJB3_HYPBU</name>
<dbReference type="GO" id="GO:0004775">
    <property type="term" value="F:succinate-CoA ligase (ADP-forming) activity"/>
    <property type="evidence" value="ECO:0007669"/>
    <property type="project" value="UniProtKB-UniRule"/>
</dbReference>
<reference evidence="9 10" key="1">
    <citation type="journal article" date="2007" name="Archaea">
        <title>The genome of Hyperthermus butylicus: a sulfur-reducing, peptide fermenting, neutrophilic Crenarchaeote growing up to 108 degrees C.</title>
        <authorList>
            <person name="Brugger K."/>
            <person name="Chen L."/>
            <person name="Stark M."/>
            <person name="Zibat A."/>
            <person name="Redder P."/>
            <person name="Ruepp A."/>
            <person name="Awayez M."/>
            <person name="She Q."/>
            <person name="Garrett R.A."/>
            <person name="Klenk H.P."/>
        </authorList>
    </citation>
    <scope>NUCLEOTIDE SEQUENCE [LARGE SCALE GENOMIC DNA]</scope>
    <source>
        <strain evidence="10">DSM 5456 / JCM 9403 / PLM1-5</strain>
    </source>
</reference>
<dbReference type="GO" id="GO:0006099">
    <property type="term" value="P:tricarboxylic acid cycle"/>
    <property type="evidence" value="ECO:0007669"/>
    <property type="project" value="UniProtKB-UniRule"/>
</dbReference>
<dbReference type="Pfam" id="PF00549">
    <property type="entry name" value="Ligase_CoA"/>
    <property type="match status" value="1"/>
</dbReference>
<evidence type="ECO:0000256" key="7">
    <source>
        <dbReference type="RuleBase" id="RU000699"/>
    </source>
</evidence>
<comment type="function">
    <text evidence="4 7">Succinyl-CoA synthetase functions in the citric acid cycle (TCA), coupling the hydrolysis of succinyl-CoA to the synthesis of either ATP or GTP and thus represents the only step of substrate-level phosphorylation in the TCA. The alpha subunit of the enzyme binds the substrates coenzyme A and phosphate, while succinate binding and nucleotide specificity is provided by the beta subunit.</text>
</comment>
<feature type="binding site" evidence="4">
    <location>
        <position position="43"/>
    </location>
    <ligand>
        <name>CoA</name>
        <dbReference type="ChEBI" id="CHEBI:57287"/>
    </ligand>
</feature>
<dbReference type="HOGENOM" id="CLU_052104_0_0_2"/>
<dbReference type="HAMAP" id="MF_01988">
    <property type="entry name" value="Succ_CoA_alpha"/>
    <property type="match status" value="1"/>
</dbReference>
<dbReference type="EMBL" id="CP000493">
    <property type="protein sequence ID" value="ABM80074.1"/>
    <property type="molecule type" value="Genomic_DNA"/>
</dbReference>
<dbReference type="RefSeq" id="WP_011821391.1">
    <property type="nucleotide sequence ID" value="NC_008818.1"/>
</dbReference>
<feature type="active site" description="Tele-phosphohistidine intermediate" evidence="4 5">
    <location>
        <position position="249"/>
    </location>
</feature>
<dbReference type="PANTHER" id="PTHR11117:SF2">
    <property type="entry name" value="SUCCINATE--COA LIGASE [ADP_GDP-FORMING] SUBUNIT ALPHA, MITOCHONDRIAL"/>
    <property type="match status" value="1"/>
</dbReference>
<dbReference type="InterPro" id="IPR017440">
    <property type="entry name" value="Cit_synth/succinyl-CoA_lig_AS"/>
</dbReference>
<dbReference type="GO" id="GO:0004776">
    <property type="term" value="F:succinate-CoA ligase (GDP-forming) activity"/>
    <property type="evidence" value="ECO:0007669"/>
    <property type="project" value="TreeGrafter"/>
</dbReference>
<feature type="binding site" evidence="4">
    <location>
        <begin position="97"/>
        <end position="99"/>
    </location>
    <ligand>
        <name>CoA</name>
        <dbReference type="ChEBI" id="CHEBI:57287"/>
    </ligand>
</feature>
<dbReference type="SUPFAM" id="SSF51735">
    <property type="entry name" value="NAD(P)-binding Rossmann-fold domains"/>
    <property type="match status" value="1"/>
</dbReference>
<dbReference type="EC" id="6.2.1.5" evidence="4"/>
<dbReference type="eggNOG" id="arCOG01339">
    <property type="taxonomic scope" value="Archaea"/>
</dbReference>
<dbReference type="InterPro" id="IPR033847">
    <property type="entry name" value="Citrt_syn/SCS-alpha_CS"/>
</dbReference>
<dbReference type="PROSITE" id="PS01216">
    <property type="entry name" value="SUCCINYL_COA_LIG_1"/>
    <property type="match status" value="1"/>
</dbReference>
<dbReference type="InterPro" id="IPR036291">
    <property type="entry name" value="NAD(P)-bd_dom_sf"/>
</dbReference>
<dbReference type="PIRSF" id="PIRSF001553">
    <property type="entry name" value="SucCS_alpha"/>
    <property type="match status" value="1"/>
</dbReference>
<dbReference type="FunFam" id="3.40.50.720:FF:000205">
    <property type="entry name" value="Succinate--CoA ligase [ADP-forming] subunit alpha"/>
    <property type="match status" value="1"/>
</dbReference>
<protein>
    <recommendedName>
        <fullName evidence="4">Succinate--CoA ligase [ADP-forming] subunit alpha</fullName>
        <ecNumber evidence="4">6.2.1.5</ecNumber>
    </recommendedName>
    <alternativeName>
        <fullName evidence="4">Succinyl-CoA synthetase subunit alpha</fullName>
        <shortName evidence="4">SCS-alpha</shortName>
    </alternativeName>
</protein>
<dbReference type="SMART" id="SM00881">
    <property type="entry name" value="CoA_binding"/>
    <property type="match status" value="1"/>
</dbReference>
<comment type="pathway">
    <text evidence="4 7">Carbohydrate metabolism; tricarboxylic acid cycle; succinate from succinyl-CoA (ligase route): step 1/1.</text>
</comment>
<evidence type="ECO:0000313" key="10">
    <source>
        <dbReference type="Proteomes" id="UP000002593"/>
    </source>
</evidence>
<gene>
    <name evidence="4" type="primary">sucD</name>
    <name evidence="9" type="ordered locus">Hbut_0202</name>
</gene>
<organism evidence="9 10">
    <name type="scientific">Hyperthermus butylicus (strain DSM 5456 / JCM 9403 / PLM1-5)</name>
    <dbReference type="NCBI Taxonomy" id="415426"/>
    <lineage>
        <taxon>Archaea</taxon>
        <taxon>Thermoproteota</taxon>
        <taxon>Thermoprotei</taxon>
        <taxon>Desulfurococcales</taxon>
        <taxon>Pyrodictiaceae</taxon>
        <taxon>Hyperthermus</taxon>
    </lineage>
</organism>
<comment type="catalytic activity">
    <reaction evidence="4 7">
        <text>succinate + ATP + CoA = succinyl-CoA + ADP + phosphate</text>
        <dbReference type="Rhea" id="RHEA:17661"/>
        <dbReference type="ChEBI" id="CHEBI:30031"/>
        <dbReference type="ChEBI" id="CHEBI:30616"/>
        <dbReference type="ChEBI" id="CHEBI:43474"/>
        <dbReference type="ChEBI" id="CHEBI:57287"/>
        <dbReference type="ChEBI" id="CHEBI:57292"/>
        <dbReference type="ChEBI" id="CHEBI:456216"/>
        <dbReference type="EC" id="6.2.1.5"/>
    </reaction>
</comment>
<keyword evidence="3 4" id="KW-0547">Nucleotide-binding</keyword>
<keyword evidence="2 4" id="KW-0436">Ligase</keyword>
<dbReference type="InterPro" id="IPR003781">
    <property type="entry name" value="CoA-bd"/>
</dbReference>
<keyword evidence="10" id="KW-1185">Reference proteome</keyword>
<dbReference type="InterPro" id="IPR005810">
    <property type="entry name" value="CoA_lig_alpha"/>
</dbReference>
<evidence type="ECO:0000313" key="9">
    <source>
        <dbReference type="EMBL" id="ABM80074.1"/>
    </source>
</evidence>
<sequence length="293" mass="31289">MAILADENTRVIVQGITGREGSFHTKLMLEYGTKIVAGVTPGKGGMEVHGVPVYDTVEEALEEHPDANASIVFVPARFAPDAVYEAIDAGLKLVVVITEHIPVHETMRFVNYARQRGTVIIGPNCPGIISPGKTKIGIMPGRVFTPGPVGIVSRSGTLTYEIAYALTRSGIGQSTVVGIGGDPIVGLSFTEAMELFERDPETKVLVLIGEIGGDMEERAARMIEEGRFTKPVVAFIAGRTAPPGKRMGHAGAIIMMGTGRYEDKVRALEKAGARVARSLSEIPRLVKEALEKA</sequence>
<dbReference type="GeneID" id="4782488"/>
<dbReference type="PANTHER" id="PTHR11117">
    <property type="entry name" value="SUCCINYL-COA LIGASE SUBUNIT ALPHA"/>
    <property type="match status" value="1"/>
</dbReference>
<dbReference type="SUPFAM" id="SSF52210">
    <property type="entry name" value="Succinyl-CoA synthetase domains"/>
    <property type="match status" value="1"/>
</dbReference>
<comment type="catalytic activity">
    <reaction evidence="4">
        <text>GTP + succinate + CoA = succinyl-CoA + GDP + phosphate</text>
        <dbReference type="Rhea" id="RHEA:22120"/>
        <dbReference type="ChEBI" id="CHEBI:30031"/>
        <dbReference type="ChEBI" id="CHEBI:37565"/>
        <dbReference type="ChEBI" id="CHEBI:43474"/>
        <dbReference type="ChEBI" id="CHEBI:57287"/>
        <dbReference type="ChEBI" id="CHEBI:57292"/>
        <dbReference type="ChEBI" id="CHEBI:58189"/>
    </reaction>
</comment>
<dbReference type="KEGG" id="hbu:Hbut_0202"/>
<dbReference type="GO" id="GO:0009361">
    <property type="term" value="C:succinate-CoA ligase complex (ADP-forming)"/>
    <property type="evidence" value="ECO:0007669"/>
    <property type="project" value="TreeGrafter"/>
</dbReference>